<comment type="subcellular location">
    <subcellularLocation>
        <location evidence="1">Peroxisome</location>
    </subcellularLocation>
</comment>
<keyword evidence="6" id="KW-0809">Transit peptide</keyword>
<evidence type="ECO:0000259" key="12">
    <source>
        <dbReference type="Pfam" id="PF00108"/>
    </source>
</evidence>
<dbReference type="PIRSF" id="PIRSF000429">
    <property type="entry name" value="Ac-CoA_Ac_transf"/>
    <property type="match status" value="1"/>
</dbReference>
<protein>
    <submittedName>
        <fullName evidence="14">3-ketoacyl-CoA thiolase</fullName>
        <ecNumber evidence="14">2.3.1.16</ecNumber>
    </submittedName>
</protein>
<evidence type="ECO:0000313" key="16">
    <source>
        <dbReference type="Proteomes" id="UP001189792"/>
    </source>
</evidence>
<evidence type="ECO:0000256" key="5">
    <source>
        <dbReference type="ARBA" id="ARBA00022832"/>
    </source>
</evidence>
<dbReference type="PANTHER" id="PTHR43853">
    <property type="entry name" value="3-KETOACYL-COA THIOLASE, PEROXISOMAL"/>
    <property type="match status" value="1"/>
</dbReference>
<reference evidence="14 16" key="1">
    <citation type="submission" date="2023-07" db="EMBL/GenBank/DDBJ databases">
        <authorList>
            <person name="Peeters C."/>
        </authorList>
    </citation>
    <scope>NUCLEOTIDE SEQUENCE</scope>
    <source>
        <strain evidence="15 16">LMG 32965</strain>
        <strain evidence="14">R-77567</strain>
    </source>
</reference>
<feature type="active site" description="Acyl-thioester intermediate" evidence="10">
    <location>
        <position position="90"/>
    </location>
</feature>
<dbReference type="PROSITE" id="PS00098">
    <property type="entry name" value="THIOLASE_1"/>
    <property type="match status" value="1"/>
</dbReference>
<evidence type="ECO:0000313" key="17">
    <source>
        <dbReference type="Proteomes" id="UP001190491"/>
    </source>
</evidence>
<evidence type="ECO:0000256" key="10">
    <source>
        <dbReference type="PIRSR" id="PIRSR000429-1"/>
    </source>
</evidence>
<dbReference type="InterPro" id="IPR020613">
    <property type="entry name" value="Thiolase_CS"/>
</dbReference>
<evidence type="ECO:0000256" key="4">
    <source>
        <dbReference type="ARBA" id="ARBA00022679"/>
    </source>
</evidence>
<sequence>MTEAVIVSTARTGLAKSWKGAFNMTHGATLGGHAVQHAIERAKIEPGEVEDILMGCANPEGATGANIARQIALRAGCPVTVPGATVNRFCSSGLQTIAMAAQRVIADEGDIFVAGGVESISCVQQEMNRHMMTEGWLNKHKPEIYWSMLQTAENVAKRYNIAKERMDEYGVQSQQRAAAAAAAGKFNDEIVPMTTVMGVADAKTGQLMTREVTISADEGIRADTTLEGVSKIRTAMPGGVITAGNASQFSDGASAAVVMNGKVAAAKGLQPLGVFRGFAVAGCEPDEMGIGPVFAVPKLLKKAGLKVEDIGLWELNEAFAVQVLYCADKLGIPMDRLNVNGGAIAVGHPYGVSGARLVGHALIEGKRRGVKYVVVTMCIGGGQGAAGLFEVL</sequence>
<feature type="active site" description="Proton acceptor" evidence="10">
    <location>
        <position position="348"/>
    </location>
</feature>
<gene>
    <name evidence="14" type="primary">fadA_3</name>
    <name evidence="15" type="synonym">fadA_4</name>
    <name evidence="15" type="ORF">R77564_04674</name>
    <name evidence="14" type="ORF">R77567_03554</name>
</gene>
<dbReference type="Proteomes" id="UP001190491">
    <property type="component" value="Unassembled WGS sequence"/>
</dbReference>
<dbReference type="Pfam" id="PF00108">
    <property type="entry name" value="Thiolase_N"/>
    <property type="match status" value="1"/>
</dbReference>
<evidence type="ECO:0000313" key="14">
    <source>
        <dbReference type="EMBL" id="CAJ0883190.1"/>
    </source>
</evidence>
<dbReference type="FunFam" id="3.40.47.10:FF:000010">
    <property type="entry name" value="Acetyl-CoA acetyltransferase (Thiolase)"/>
    <property type="match status" value="1"/>
</dbReference>
<dbReference type="GO" id="GO:0010124">
    <property type="term" value="P:phenylacetate catabolic process"/>
    <property type="evidence" value="ECO:0007669"/>
    <property type="project" value="TreeGrafter"/>
</dbReference>
<evidence type="ECO:0000256" key="1">
    <source>
        <dbReference type="ARBA" id="ARBA00004275"/>
    </source>
</evidence>
<dbReference type="GO" id="GO:0003988">
    <property type="term" value="F:acetyl-CoA C-acyltransferase activity"/>
    <property type="evidence" value="ECO:0007669"/>
    <property type="project" value="UniProtKB-EC"/>
</dbReference>
<feature type="domain" description="Thiolase C-terminal" evidence="13">
    <location>
        <begin position="270"/>
        <end position="390"/>
    </location>
</feature>
<dbReference type="InterPro" id="IPR020615">
    <property type="entry name" value="Thiolase_acyl_enz_int_AS"/>
</dbReference>
<evidence type="ECO:0000256" key="8">
    <source>
        <dbReference type="ARBA" id="ARBA00023140"/>
    </source>
</evidence>
<comment type="caution">
    <text evidence="14">The sequence shown here is derived from an EMBL/GenBank/DDBJ whole genome shotgun (WGS) entry which is preliminary data.</text>
</comment>
<feature type="active site" description="Proton acceptor" evidence="10">
    <location>
        <position position="378"/>
    </location>
</feature>
<evidence type="ECO:0000256" key="6">
    <source>
        <dbReference type="ARBA" id="ARBA00022946"/>
    </source>
</evidence>
<dbReference type="AlphaFoldDB" id="A0AAD2BZX5"/>
<dbReference type="EC" id="2.3.1.16" evidence="14"/>
<dbReference type="EMBL" id="CAUDLI010000012">
    <property type="protein sequence ID" value="CAJ0902072.1"/>
    <property type="molecule type" value="Genomic_DNA"/>
</dbReference>
<dbReference type="NCBIfam" id="TIGR01930">
    <property type="entry name" value="AcCoA-C-Actrans"/>
    <property type="match status" value="1"/>
</dbReference>
<name>A0AAD2BZX5_9RALS</name>
<evidence type="ECO:0000256" key="7">
    <source>
        <dbReference type="ARBA" id="ARBA00023098"/>
    </source>
</evidence>
<dbReference type="Pfam" id="PF02803">
    <property type="entry name" value="Thiolase_C"/>
    <property type="match status" value="1"/>
</dbReference>
<keyword evidence="4 11" id="KW-0808">Transferase</keyword>
<dbReference type="Gene3D" id="3.40.47.10">
    <property type="match status" value="1"/>
</dbReference>
<evidence type="ECO:0000256" key="2">
    <source>
        <dbReference type="ARBA" id="ARBA00005189"/>
    </source>
</evidence>
<keyword evidence="16" id="KW-1185">Reference proteome</keyword>
<comment type="similarity">
    <text evidence="3 11">Belongs to the thiolase-like superfamily. Thiolase family.</text>
</comment>
<dbReference type="SUPFAM" id="SSF53901">
    <property type="entry name" value="Thiolase-like"/>
    <property type="match status" value="2"/>
</dbReference>
<organism evidence="14 17">
    <name type="scientific">Ralstonia flatus</name>
    <dbReference type="NCBI Taxonomy" id="3058601"/>
    <lineage>
        <taxon>Bacteria</taxon>
        <taxon>Pseudomonadati</taxon>
        <taxon>Pseudomonadota</taxon>
        <taxon>Betaproteobacteria</taxon>
        <taxon>Burkholderiales</taxon>
        <taxon>Burkholderiaceae</taxon>
        <taxon>Ralstonia</taxon>
    </lineage>
</organism>
<proteinExistence type="inferred from homology"/>
<dbReference type="RefSeq" id="WP_027681420.1">
    <property type="nucleotide sequence ID" value="NZ_CAUDKO010000008.1"/>
</dbReference>
<accession>A0AAD2BZX5</accession>
<keyword evidence="5" id="KW-0276">Fatty acid metabolism</keyword>
<keyword evidence="9 11" id="KW-0012">Acyltransferase</keyword>
<comment type="pathway">
    <text evidence="2">Lipid metabolism.</text>
</comment>
<evidence type="ECO:0000256" key="11">
    <source>
        <dbReference type="RuleBase" id="RU003557"/>
    </source>
</evidence>
<dbReference type="NCBIfam" id="NF005494">
    <property type="entry name" value="PRK07108.1"/>
    <property type="match status" value="1"/>
</dbReference>
<dbReference type="GO" id="GO:0005737">
    <property type="term" value="C:cytoplasm"/>
    <property type="evidence" value="ECO:0007669"/>
    <property type="project" value="UniProtKB-ARBA"/>
</dbReference>
<dbReference type="InterPro" id="IPR016039">
    <property type="entry name" value="Thiolase-like"/>
</dbReference>
<dbReference type="InterPro" id="IPR002155">
    <property type="entry name" value="Thiolase"/>
</dbReference>
<dbReference type="InterPro" id="IPR050215">
    <property type="entry name" value="Thiolase-like_sf_Thiolase"/>
</dbReference>
<dbReference type="PROSITE" id="PS00737">
    <property type="entry name" value="THIOLASE_2"/>
    <property type="match status" value="1"/>
</dbReference>
<dbReference type="PANTHER" id="PTHR43853:SF8">
    <property type="entry name" value="3-KETOACYL-COA THIOLASE, PEROXISOMAL"/>
    <property type="match status" value="1"/>
</dbReference>
<dbReference type="GO" id="GO:0006635">
    <property type="term" value="P:fatty acid beta-oxidation"/>
    <property type="evidence" value="ECO:0007669"/>
    <property type="project" value="TreeGrafter"/>
</dbReference>
<evidence type="ECO:0000313" key="15">
    <source>
        <dbReference type="EMBL" id="CAJ0902072.1"/>
    </source>
</evidence>
<evidence type="ECO:0000256" key="3">
    <source>
        <dbReference type="ARBA" id="ARBA00010982"/>
    </source>
</evidence>
<evidence type="ECO:0000256" key="9">
    <source>
        <dbReference type="ARBA" id="ARBA00023315"/>
    </source>
</evidence>
<keyword evidence="8" id="KW-0576">Peroxisome</keyword>
<dbReference type="InterPro" id="IPR020617">
    <property type="entry name" value="Thiolase_C"/>
</dbReference>
<dbReference type="EMBL" id="CAUDKO010000008">
    <property type="protein sequence ID" value="CAJ0883190.1"/>
    <property type="molecule type" value="Genomic_DNA"/>
</dbReference>
<keyword evidence="7" id="KW-0443">Lipid metabolism</keyword>
<dbReference type="InterPro" id="IPR020616">
    <property type="entry name" value="Thiolase_N"/>
</dbReference>
<feature type="domain" description="Thiolase N-terminal" evidence="12">
    <location>
        <begin position="5"/>
        <end position="260"/>
    </location>
</feature>
<evidence type="ECO:0000259" key="13">
    <source>
        <dbReference type="Pfam" id="PF02803"/>
    </source>
</evidence>
<dbReference type="CDD" id="cd00751">
    <property type="entry name" value="thiolase"/>
    <property type="match status" value="1"/>
</dbReference>
<dbReference type="Proteomes" id="UP001189792">
    <property type="component" value="Unassembled WGS sequence"/>
</dbReference>